<evidence type="ECO:0000256" key="1">
    <source>
        <dbReference type="SAM" id="MobiDB-lite"/>
    </source>
</evidence>
<dbReference type="SUPFAM" id="SSF47240">
    <property type="entry name" value="Ferritin-like"/>
    <property type="match status" value="1"/>
</dbReference>
<dbReference type="InterPro" id="IPR012347">
    <property type="entry name" value="Ferritin-like"/>
</dbReference>
<dbReference type="CDD" id="cd00657">
    <property type="entry name" value="Ferritin_like"/>
    <property type="match status" value="1"/>
</dbReference>
<proteinExistence type="predicted"/>
<protein>
    <recommendedName>
        <fullName evidence="4">Ferritin Dps family protein</fullName>
    </recommendedName>
</protein>
<dbReference type="STRING" id="391936.S7S_16100"/>
<dbReference type="Proteomes" id="UP000006764">
    <property type="component" value="Chromosome"/>
</dbReference>
<organism evidence="2 3">
    <name type="scientific">Isoalcanivorax pacificus W11-5</name>
    <dbReference type="NCBI Taxonomy" id="391936"/>
    <lineage>
        <taxon>Bacteria</taxon>
        <taxon>Pseudomonadati</taxon>
        <taxon>Pseudomonadota</taxon>
        <taxon>Gammaproteobacteria</taxon>
        <taxon>Oceanospirillales</taxon>
        <taxon>Alcanivoracaceae</taxon>
        <taxon>Isoalcanivorax</taxon>
    </lineage>
</organism>
<dbReference type="OrthoDB" id="5291582at2"/>
<dbReference type="RefSeq" id="WP_008733296.1">
    <property type="nucleotide sequence ID" value="NZ_CP004387.1"/>
</dbReference>
<dbReference type="EMBL" id="CP004387">
    <property type="protein sequence ID" value="AJD49632.1"/>
    <property type="molecule type" value="Genomic_DNA"/>
</dbReference>
<dbReference type="HOGENOM" id="CLU_1102280_0_0_6"/>
<evidence type="ECO:0008006" key="4">
    <source>
        <dbReference type="Google" id="ProtNLM"/>
    </source>
</evidence>
<evidence type="ECO:0000313" key="2">
    <source>
        <dbReference type="EMBL" id="AJD49632.1"/>
    </source>
</evidence>
<sequence length="238" mass="25676">MSHSSIGMNRTGIQMSPLQSQQQTDIAEDTAPTLPGDASDLASARQRHISPDDSIGSVPLPGSLKGAVKTTVQKVTGHHPAMLIDKLGERLAFERNGVRLYDALIAKATALAVSAERIARLHHFRGEEAEHMERVKRAMEQIGADPTAQTPAADVAGVAAIGVLQVITDPRTSFSQSLDALLTAELTDNAAWELLIDMARDAGQQEMVSSFTQALEQEQDHLGTVRIWLREELDLQGA</sequence>
<dbReference type="AlphaFoldDB" id="A0A0B4XTK3"/>
<feature type="compositionally biased region" description="Polar residues" evidence="1">
    <location>
        <begin position="1"/>
        <end position="25"/>
    </location>
</feature>
<evidence type="ECO:0000313" key="3">
    <source>
        <dbReference type="Proteomes" id="UP000006764"/>
    </source>
</evidence>
<gene>
    <name evidence="2" type="ORF">S7S_16100</name>
</gene>
<keyword evidence="3" id="KW-1185">Reference proteome</keyword>
<reference evidence="2 3" key="1">
    <citation type="journal article" date="2012" name="J. Bacteriol.">
        <title>Genome sequence of an alkane-degrading bacterium, Alcanivorax pacificus type strain W11-5, isolated from deep sea sediment.</title>
        <authorList>
            <person name="Lai Q."/>
            <person name="Shao Z."/>
        </authorList>
    </citation>
    <scope>NUCLEOTIDE SEQUENCE [LARGE SCALE GENOMIC DNA]</scope>
    <source>
        <strain evidence="2 3">W11-5</strain>
    </source>
</reference>
<name>A0A0B4XTK3_9GAMM</name>
<dbReference type="KEGG" id="apac:S7S_16100"/>
<accession>A0A0B4XTK3</accession>
<feature type="region of interest" description="Disordered" evidence="1">
    <location>
        <begin position="1"/>
        <end position="62"/>
    </location>
</feature>
<dbReference type="InterPro" id="IPR009078">
    <property type="entry name" value="Ferritin-like_SF"/>
</dbReference>
<dbReference type="Gene3D" id="1.20.1260.10">
    <property type="match status" value="1"/>
</dbReference>